<accession>A0ABV0NSP9</accession>
<gene>
    <name evidence="1" type="ORF">GOODEAATRI_008016</name>
</gene>
<evidence type="ECO:0000313" key="2">
    <source>
        <dbReference type="Proteomes" id="UP001476798"/>
    </source>
</evidence>
<name>A0ABV0NSP9_9TELE</name>
<organism evidence="1 2">
    <name type="scientific">Goodea atripinnis</name>
    <dbReference type="NCBI Taxonomy" id="208336"/>
    <lineage>
        <taxon>Eukaryota</taxon>
        <taxon>Metazoa</taxon>
        <taxon>Chordata</taxon>
        <taxon>Craniata</taxon>
        <taxon>Vertebrata</taxon>
        <taxon>Euteleostomi</taxon>
        <taxon>Actinopterygii</taxon>
        <taxon>Neopterygii</taxon>
        <taxon>Teleostei</taxon>
        <taxon>Neoteleostei</taxon>
        <taxon>Acanthomorphata</taxon>
        <taxon>Ovalentaria</taxon>
        <taxon>Atherinomorphae</taxon>
        <taxon>Cyprinodontiformes</taxon>
        <taxon>Goodeidae</taxon>
        <taxon>Goodea</taxon>
    </lineage>
</organism>
<proteinExistence type="predicted"/>
<evidence type="ECO:0000313" key="1">
    <source>
        <dbReference type="EMBL" id="MEQ2174438.1"/>
    </source>
</evidence>
<protein>
    <recommendedName>
        <fullName evidence="3">Secreted protein</fullName>
    </recommendedName>
</protein>
<reference evidence="1 2" key="1">
    <citation type="submission" date="2021-06" db="EMBL/GenBank/DDBJ databases">
        <authorList>
            <person name="Palmer J.M."/>
        </authorList>
    </citation>
    <scope>NUCLEOTIDE SEQUENCE [LARGE SCALE GENOMIC DNA]</scope>
    <source>
        <strain evidence="1 2">GA_2019</strain>
        <tissue evidence="1">Muscle</tissue>
    </source>
</reference>
<dbReference type="EMBL" id="JAHRIO010050394">
    <property type="protein sequence ID" value="MEQ2174438.1"/>
    <property type="molecule type" value="Genomic_DNA"/>
</dbReference>
<comment type="caution">
    <text evidence="1">The sequence shown here is derived from an EMBL/GenBank/DDBJ whole genome shotgun (WGS) entry which is preliminary data.</text>
</comment>
<sequence>MLEQICMFLLTDVPLSACQHQAVSAAWWTDFLPLGFRNFSDKNPQCFAVKSCKEPSSNKPTSFGPRLDQDKSVQNVSDSSYVDAFRLFWSFWRSLVVFPDL</sequence>
<keyword evidence="2" id="KW-1185">Reference proteome</keyword>
<dbReference type="Proteomes" id="UP001476798">
    <property type="component" value="Unassembled WGS sequence"/>
</dbReference>
<evidence type="ECO:0008006" key="3">
    <source>
        <dbReference type="Google" id="ProtNLM"/>
    </source>
</evidence>